<evidence type="ECO:0000313" key="7">
    <source>
        <dbReference type="Proteomes" id="UP001319180"/>
    </source>
</evidence>
<organism evidence="6 7">
    <name type="scientific">Dawidia soli</name>
    <dbReference type="NCBI Taxonomy" id="2782352"/>
    <lineage>
        <taxon>Bacteria</taxon>
        <taxon>Pseudomonadati</taxon>
        <taxon>Bacteroidota</taxon>
        <taxon>Cytophagia</taxon>
        <taxon>Cytophagales</taxon>
        <taxon>Chryseotaleaceae</taxon>
        <taxon>Dawidia</taxon>
    </lineage>
</organism>
<dbReference type="InterPro" id="IPR003644">
    <property type="entry name" value="Calx_beta"/>
</dbReference>
<dbReference type="GO" id="GO:0007154">
    <property type="term" value="P:cell communication"/>
    <property type="evidence" value="ECO:0007669"/>
    <property type="project" value="InterPro"/>
</dbReference>
<evidence type="ECO:0000256" key="1">
    <source>
        <dbReference type="ARBA" id="ARBA00022729"/>
    </source>
</evidence>
<reference evidence="6 7" key="1">
    <citation type="submission" date="2021-05" db="EMBL/GenBank/DDBJ databases">
        <title>A Polyphasic approach of four new species of the genus Ohtaekwangia: Ohtaekwangia histidinii sp. nov., Ohtaekwangia cretensis sp. nov., Ohtaekwangia indiensis sp. nov., Ohtaekwangia reichenbachii sp. nov. from diverse environment.</title>
        <authorList>
            <person name="Octaviana S."/>
        </authorList>
    </citation>
    <scope>NUCLEOTIDE SEQUENCE [LARGE SCALE GENOMIC DNA]</scope>
    <source>
        <strain evidence="6 7">PWU37</strain>
    </source>
</reference>
<dbReference type="Pfam" id="PF03160">
    <property type="entry name" value="Calx-beta"/>
    <property type="match status" value="2"/>
</dbReference>
<evidence type="ECO:0000259" key="5">
    <source>
        <dbReference type="SMART" id="SM00237"/>
    </source>
</evidence>
<proteinExistence type="predicted"/>
<evidence type="ECO:0000256" key="2">
    <source>
        <dbReference type="ARBA" id="ARBA00022737"/>
    </source>
</evidence>
<feature type="chain" id="PRO_5042999616" description="Calx-beta domain-containing protein" evidence="4">
    <location>
        <begin position="26"/>
        <end position="464"/>
    </location>
</feature>
<feature type="domain" description="Calx-beta" evidence="5">
    <location>
        <begin position="136"/>
        <end position="258"/>
    </location>
</feature>
<protein>
    <recommendedName>
        <fullName evidence="5">Calx-beta domain-containing protein</fullName>
    </recommendedName>
</protein>
<feature type="domain" description="Calx-beta" evidence="5">
    <location>
        <begin position="22"/>
        <end position="129"/>
    </location>
</feature>
<dbReference type="Gene3D" id="2.60.40.2030">
    <property type="match status" value="2"/>
</dbReference>
<evidence type="ECO:0000256" key="4">
    <source>
        <dbReference type="SAM" id="SignalP"/>
    </source>
</evidence>
<dbReference type="PROSITE" id="PS51257">
    <property type="entry name" value="PROKAR_LIPOPROTEIN"/>
    <property type="match status" value="1"/>
</dbReference>
<dbReference type="SUPFAM" id="SSF141072">
    <property type="entry name" value="CalX-like"/>
    <property type="match status" value="2"/>
</dbReference>
<keyword evidence="3" id="KW-0106">Calcium</keyword>
<dbReference type="GO" id="GO:0016020">
    <property type="term" value="C:membrane"/>
    <property type="evidence" value="ECO:0007669"/>
    <property type="project" value="InterPro"/>
</dbReference>
<name>A0AAP2DAG3_9BACT</name>
<sequence>MRNPYPFSKSLLALAVVGVSLSACKDDDGDSKPVVGFASSTLSASESNGTIEVEVELDKAASQDITVTYNLGGTARDRESGGAINYDYTIAGTAGEITIEEGETSATIEIALNDDGIADNNETIVLSLDDVEGDRAVVGDDDEITITVADGVLLPQVSFSESTLSLYESDDETEIEVILDRAATTDITVTYEVAGTATDAVTAEAEDLWADYEIEDQGTVVIKAGQTSATILLSPITDIWMEDDPFTEETEAETIELSITNVSTGAIISANNTLEIDLLQEAGLFAFLGWGTEGNEYPDVDMDLIFWLKQSGSLQPFAASSYEGPEYFEAIFIPDVLPNGQYGLSYSYTSGTENEMQFFISFTHYAEGGFDNDNSTEFTETYSLADITDWRENGVSSIFLSQTFDQTDDGFDNFSAIMKPSNAGRLGAPAAAAGSFPAKLQRKTAPRSFLHHKAGLRERVRAGL</sequence>
<gene>
    <name evidence="6" type="ORF">KK078_17715</name>
</gene>
<feature type="signal peptide" evidence="4">
    <location>
        <begin position="1"/>
        <end position="25"/>
    </location>
</feature>
<comment type="caution">
    <text evidence="6">The sequence shown here is derived from an EMBL/GenBank/DDBJ whole genome shotgun (WGS) entry which is preliminary data.</text>
</comment>
<dbReference type="Proteomes" id="UP001319180">
    <property type="component" value="Unassembled WGS sequence"/>
</dbReference>
<dbReference type="SMART" id="SM00237">
    <property type="entry name" value="Calx_beta"/>
    <property type="match status" value="2"/>
</dbReference>
<keyword evidence="7" id="KW-1185">Reference proteome</keyword>
<dbReference type="InterPro" id="IPR038081">
    <property type="entry name" value="CalX-like_sf"/>
</dbReference>
<accession>A0AAP2DAG3</accession>
<keyword evidence="2" id="KW-0677">Repeat</keyword>
<dbReference type="RefSeq" id="WP_254091641.1">
    <property type="nucleotide sequence ID" value="NZ_JAHESC010000026.1"/>
</dbReference>
<keyword evidence="1 4" id="KW-0732">Signal</keyword>
<dbReference type="EMBL" id="JAHESC010000026">
    <property type="protein sequence ID" value="MBT1688413.1"/>
    <property type="molecule type" value="Genomic_DNA"/>
</dbReference>
<evidence type="ECO:0000313" key="6">
    <source>
        <dbReference type="EMBL" id="MBT1688413.1"/>
    </source>
</evidence>
<evidence type="ECO:0000256" key="3">
    <source>
        <dbReference type="ARBA" id="ARBA00022837"/>
    </source>
</evidence>
<dbReference type="AlphaFoldDB" id="A0AAP2DAG3"/>